<evidence type="ECO:0000313" key="2">
    <source>
        <dbReference type="EMBL" id="KMZ76590.1"/>
    </source>
</evidence>
<dbReference type="AlphaFoldDB" id="A0A0J9S1L5"/>
<keyword evidence="1" id="KW-0812">Transmembrane</keyword>
<feature type="transmembrane region" description="Helical" evidence="1">
    <location>
        <begin position="34"/>
        <end position="57"/>
    </location>
</feature>
<dbReference type="Proteomes" id="UP000053562">
    <property type="component" value="Unassembled WGS sequence"/>
</dbReference>
<dbReference type="Pfam" id="PF05795">
    <property type="entry name" value="Plasmodium_Vir"/>
    <property type="match status" value="1"/>
</dbReference>
<reference evidence="2 3" key="1">
    <citation type="submission" date="2011-08" db="EMBL/GenBank/DDBJ databases">
        <title>The Genome Sequence of Plasmodium vivax India VII.</title>
        <authorList>
            <consortium name="The Broad Institute Genome Sequencing Platform"/>
            <consortium name="The Broad Institute Genome Sequencing Center for Infectious Disease"/>
            <person name="Neafsey D."/>
            <person name="Carlton J."/>
            <person name="Barnwell J."/>
            <person name="Collins W."/>
            <person name="Escalante A."/>
            <person name="Mullikin J."/>
            <person name="Saul A."/>
            <person name="Guigo R."/>
            <person name="Camara F."/>
            <person name="Young S.K."/>
            <person name="Zeng Q."/>
            <person name="Gargeya S."/>
            <person name="Fitzgerald M."/>
            <person name="Haas B."/>
            <person name="Abouelleil A."/>
            <person name="Alvarado L."/>
            <person name="Arachchi H.M."/>
            <person name="Berlin A."/>
            <person name="Brown A."/>
            <person name="Chapman S.B."/>
            <person name="Chen Z."/>
            <person name="Dunbar C."/>
            <person name="Freedman E."/>
            <person name="Gearin G."/>
            <person name="Gellesch M."/>
            <person name="Goldberg J."/>
            <person name="Griggs A."/>
            <person name="Gujja S."/>
            <person name="Heiman D."/>
            <person name="Howarth C."/>
            <person name="Larson L."/>
            <person name="Lui A."/>
            <person name="MacDonald P.J.P."/>
            <person name="Montmayeur A."/>
            <person name="Murphy C."/>
            <person name="Neiman D."/>
            <person name="Pearson M."/>
            <person name="Priest M."/>
            <person name="Roberts A."/>
            <person name="Saif S."/>
            <person name="Shea T."/>
            <person name="Shenoy N."/>
            <person name="Sisk P."/>
            <person name="Stolte C."/>
            <person name="Sykes S."/>
            <person name="Wortman J."/>
            <person name="Nusbaum C."/>
            <person name="Birren B."/>
        </authorList>
    </citation>
    <scope>NUCLEOTIDE SEQUENCE [LARGE SCALE GENOMIC DNA]</scope>
    <source>
        <strain evidence="2 3">India VII</strain>
    </source>
</reference>
<feature type="non-terminal residue" evidence="2">
    <location>
        <position position="1"/>
    </location>
</feature>
<proteinExistence type="predicted"/>
<evidence type="ECO:0000256" key="1">
    <source>
        <dbReference type="SAM" id="Phobius"/>
    </source>
</evidence>
<organism evidence="2 3">
    <name type="scientific">Plasmodium vivax India VII</name>
    <dbReference type="NCBI Taxonomy" id="1077284"/>
    <lineage>
        <taxon>Eukaryota</taxon>
        <taxon>Sar</taxon>
        <taxon>Alveolata</taxon>
        <taxon>Apicomplexa</taxon>
        <taxon>Aconoidasida</taxon>
        <taxon>Haemosporida</taxon>
        <taxon>Plasmodiidae</taxon>
        <taxon>Plasmodium</taxon>
        <taxon>Plasmodium (Plasmodium)</taxon>
    </lineage>
</organism>
<name>A0A0J9S1L5_PLAVI</name>
<sequence>FKSKYDKLDENVVEKGSDVYDYFIKLSECPNNKIVTTAVTGTVVGLIPLLGVLYKFTPMGQMFRSKMGILNNNISNNDEDMTNMSLMEQENEPLRFQQGSYNIKYQSL</sequence>
<evidence type="ECO:0000313" key="3">
    <source>
        <dbReference type="Proteomes" id="UP000053562"/>
    </source>
</evidence>
<protein>
    <recommendedName>
        <fullName evidence="4">VIR protein</fullName>
    </recommendedName>
</protein>
<accession>A0A0J9S1L5</accession>
<keyword evidence="1" id="KW-1133">Transmembrane helix</keyword>
<dbReference type="InterPro" id="IPR008780">
    <property type="entry name" value="Plasmodium_Vir"/>
</dbReference>
<keyword evidence="1" id="KW-0472">Membrane</keyword>
<dbReference type="EMBL" id="KQ234681">
    <property type="protein sequence ID" value="KMZ76590.1"/>
    <property type="molecule type" value="Genomic_DNA"/>
</dbReference>
<evidence type="ECO:0008006" key="4">
    <source>
        <dbReference type="Google" id="ProtNLM"/>
    </source>
</evidence>
<gene>
    <name evidence="2" type="ORF">PVIIG_05973</name>
</gene>